<accession>A0A364XWT2</accession>
<organism evidence="2 3">
    <name type="scientific">Pseudochryseolinea flava</name>
    <dbReference type="NCBI Taxonomy" id="2059302"/>
    <lineage>
        <taxon>Bacteria</taxon>
        <taxon>Pseudomonadati</taxon>
        <taxon>Bacteroidota</taxon>
        <taxon>Cytophagia</taxon>
        <taxon>Cytophagales</taxon>
        <taxon>Fulvivirgaceae</taxon>
        <taxon>Pseudochryseolinea</taxon>
    </lineage>
</organism>
<comment type="caution">
    <text evidence="2">The sequence shown here is derived from an EMBL/GenBank/DDBJ whole genome shotgun (WGS) entry which is preliminary data.</text>
</comment>
<feature type="signal peptide" evidence="1">
    <location>
        <begin position="1"/>
        <end position="21"/>
    </location>
</feature>
<dbReference type="EMBL" id="QMFY01000025">
    <property type="protein sequence ID" value="RAV97871.1"/>
    <property type="molecule type" value="Genomic_DNA"/>
</dbReference>
<keyword evidence="3" id="KW-1185">Reference proteome</keyword>
<proteinExistence type="predicted"/>
<protein>
    <recommendedName>
        <fullName evidence="4">DUF4421 domain-containing protein</fullName>
    </recommendedName>
</protein>
<gene>
    <name evidence="2" type="ORF">DQQ10_26300</name>
</gene>
<keyword evidence="1" id="KW-0732">Signal</keyword>
<evidence type="ECO:0000256" key="1">
    <source>
        <dbReference type="SAM" id="SignalP"/>
    </source>
</evidence>
<feature type="chain" id="PRO_5016685126" description="DUF4421 domain-containing protein" evidence="1">
    <location>
        <begin position="22"/>
        <end position="375"/>
    </location>
</feature>
<reference evidence="2 3" key="1">
    <citation type="submission" date="2018-06" db="EMBL/GenBank/DDBJ databases">
        <title>Chryseolinea flavus sp. nov., a member of the phylum Bacteroidetes isolated from soil.</title>
        <authorList>
            <person name="Li Y."/>
            <person name="Wang J."/>
        </authorList>
    </citation>
    <scope>NUCLEOTIDE SEQUENCE [LARGE SCALE GENOMIC DNA]</scope>
    <source>
        <strain evidence="2 3">SDU1-6</strain>
    </source>
</reference>
<evidence type="ECO:0008006" key="4">
    <source>
        <dbReference type="Google" id="ProtNLM"/>
    </source>
</evidence>
<sequence length="375" mass="43346">MFHRLRLLILCCCISGSFAYAQKDSTRSEPEHVLLHPDKFYKKYMPNLRIKANPPDSAYVKVYPNYLSVGMHIFSPVIHVNISPAKYTDAPVSPSSKFRTSISNVVGFSASYRYVAAGFAFLTNSGMHLRDGYTPSRYRTATIKYSGRAFNFQFKYIRIRGFTDVQQHMTINGDYILRPDLVTKEFQFEGLWNFNWRRYSYVAPINFSQRQVKSHGSFLLKTGVYYQQLFGDTAILRPQQQLYYEKFGNARALRMTSIRLAPGIGANLVFLRKVYLSTVTFTSFDLCFYKSLESLDARVKSRPDVVFYLDHKFGIGYHSTRFYAGLRYDVEARSGVLDDTDISQIYQYVGVELGYRFNAPIPLKKFYKKTMPPGM</sequence>
<dbReference type="InterPro" id="IPR025535">
    <property type="entry name" value="DUF4421"/>
</dbReference>
<dbReference type="OrthoDB" id="970379at2"/>
<dbReference type="Proteomes" id="UP000251889">
    <property type="component" value="Unassembled WGS sequence"/>
</dbReference>
<dbReference type="Pfam" id="PF14391">
    <property type="entry name" value="DUF4421"/>
    <property type="match status" value="1"/>
</dbReference>
<name>A0A364XWT2_9BACT</name>
<evidence type="ECO:0000313" key="2">
    <source>
        <dbReference type="EMBL" id="RAV97871.1"/>
    </source>
</evidence>
<dbReference type="AlphaFoldDB" id="A0A364XWT2"/>
<evidence type="ECO:0000313" key="3">
    <source>
        <dbReference type="Proteomes" id="UP000251889"/>
    </source>
</evidence>